<dbReference type="EMBL" id="JANBPK010000815">
    <property type="protein sequence ID" value="KAJ2930928.1"/>
    <property type="molecule type" value="Genomic_DNA"/>
</dbReference>
<name>A0A9W8JD08_9AGAR</name>
<evidence type="ECO:0000313" key="2">
    <source>
        <dbReference type="Proteomes" id="UP001140091"/>
    </source>
</evidence>
<organism evidence="1 2">
    <name type="scientific">Candolleomyces eurysporus</name>
    <dbReference type="NCBI Taxonomy" id="2828524"/>
    <lineage>
        <taxon>Eukaryota</taxon>
        <taxon>Fungi</taxon>
        <taxon>Dikarya</taxon>
        <taxon>Basidiomycota</taxon>
        <taxon>Agaricomycotina</taxon>
        <taxon>Agaricomycetes</taxon>
        <taxon>Agaricomycetidae</taxon>
        <taxon>Agaricales</taxon>
        <taxon>Agaricineae</taxon>
        <taxon>Psathyrellaceae</taxon>
        <taxon>Candolleomyces</taxon>
    </lineage>
</organism>
<reference evidence="1" key="1">
    <citation type="submission" date="2022-06" db="EMBL/GenBank/DDBJ databases">
        <title>Genome Sequence of Candolleomyces eurysporus.</title>
        <authorList>
            <person name="Buettner E."/>
        </authorList>
    </citation>
    <scope>NUCLEOTIDE SEQUENCE</scope>
    <source>
        <strain evidence="1">VTCC 930004</strain>
    </source>
</reference>
<gene>
    <name evidence="1" type="ORF">H1R20_g6142</name>
</gene>
<dbReference type="AlphaFoldDB" id="A0A9W8JD08"/>
<proteinExistence type="predicted"/>
<comment type="caution">
    <text evidence="1">The sequence shown here is derived from an EMBL/GenBank/DDBJ whole genome shotgun (WGS) entry which is preliminary data.</text>
</comment>
<evidence type="ECO:0000313" key="1">
    <source>
        <dbReference type="EMBL" id="KAJ2930928.1"/>
    </source>
</evidence>
<sequence>MPLKTLISLARMDDPKPSRYQAKLHNPSGTQPNHALYIDLASIALRRPVEVPKLEENHEFLLSVRDAVTGSQESNGGTPIDAVSILYSRDTPNAELWEALAQARASHLEFISHTEMVVWDGEQRCNYGGLGKLSLESGAWPLKSLYVDVYRGDGAWNDAEVAEQKPSFPAIFANIETLVLIWPDKDSLYFYPEGGAAILRSLTVISGASVQTLNRTVECNPRIADTLVSLTLSCKLPQTSGSARRMKELFKEEIRSLQRFELGAVDSSHFKRPAEYLTSLKNSVGYGETTEDCANAHLLGLSTVLPSSLVTLSYKGPANSLMLQDLDQWVEDAASPSWLPNLRTIAFELAPLQDMKESKNLGEDQMEQLKQKLEKFWALMRQRHPPIVVVNPRGIEEMRFPLSI</sequence>
<dbReference type="OrthoDB" id="3267648at2759"/>
<feature type="non-terminal residue" evidence="1">
    <location>
        <position position="404"/>
    </location>
</feature>
<accession>A0A9W8JD08</accession>
<protein>
    <submittedName>
        <fullName evidence="1">Uncharacterized protein</fullName>
    </submittedName>
</protein>
<dbReference type="Proteomes" id="UP001140091">
    <property type="component" value="Unassembled WGS sequence"/>
</dbReference>
<keyword evidence="2" id="KW-1185">Reference proteome</keyword>